<name>A0A937W4Q5_UNCTE</name>
<protein>
    <submittedName>
        <fullName evidence="3">HEPN domain-containing protein</fullName>
    </submittedName>
</protein>
<evidence type="ECO:0000313" key="4">
    <source>
        <dbReference type="Proteomes" id="UP000712673"/>
    </source>
</evidence>
<dbReference type="EMBL" id="VGLS01000477">
    <property type="protein sequence ID" value="MBM3225086.1"/>
    <property type="molecule type" value="Genomic_DNA"/>
</dbReference>
<proteinExistence type="inferred from homology"/>
<dbReference type="PANTHER" id="PTHR36565:SF1">
    <property type="entry name" value="UPF0332 PROTEIN TM_1000"/>
    <property type="match status" value="1"/>
</dbReference>
<reference evidence="3" key="1">
    <citation type="submission" date="2019-03" db="EMBL/GenBank/DDBJ databases">
        <title>Lake Tanganyika Metagenome-Assembled Genomes (MAGs).</title>
        <authorList>
            <person name="Tran P."/>
        </authorList>
    </citation>
    <scope>NUCLEOTIDE SEQUENCE</scope>
    <source>
        <strain evidence="3">K_DeepCast_65m_m2_066</strain>
    </source>
</reference>
<comment type="caution">
    <text evidence="3">The sequence shown here is derived from an EMBL/GenBank/DDBJ whole genome shotgun (WGS) entry which is preliminary data.</text>
</comment>
<gene>
    <name evidence="3" type="ORF">FJZ47_14970</name>
</gene>
<sequence length="145" mass="16438">MECPCMRLYQIQTEWRQAQRALRAADLLQAHDLTDDAISRAYYAMMHAAKAALLFQEAISESHGAVRRLFGQVLIQTGEIEREWASLLTRAYDRRVIADYGSDIVFDTEAMAQLVHDAHRFVERITRYLTAKDVPLQPGGEGPSA</sequence>
<comment type="similarity">
    <text evidence="1">Belongs to the UPF0332 family.</text>
</comment>
<dbReference type="PANTHER" id="PTHR36565">
    <property type="entry name" value="UPF0332 PROTEIN TM_1000"/>
    <property type="match status" value="1"/>
</dbReference>
<dbReference type="Gene3D" id="1.20.120.330">
    <property type="entry name" value="Nucleotidyltransferases domain 2"/>
    <property type="match status" value="1"/>
</dbReference>
<accession>A0A937W4Q5</accession>
<organism evidence="3 4">
    <name type="scientific">Tectimicrobiota bacterium</name>
    <dbReference type="NCBI Taxonomy" id="2528274"/>
    <lineage>
        <taxon>Bacteria</taxon>
        <taxon>Pseudomonadati</taxon>
        <taxon>Nitrospinota/Tectimicrobiota group</taxon>
        <taxon>Candidatus Tectimicrobiota</taxon>
    </lineage>
</organism>
<dbReference type="InterPro" id="IPR007842">
    <property type="entry name" value="HEPN_dom"/>
</dbReference>
<feature type="domain" description="HEPN" evidence="2">
    <location>
        <begin position="15"/>
        <end position="125"/>
    </location>
</feature>
<dbReference type="Proteomes" id="UP000712673">
    <property type="component" value="Unassembled WGS sequence"/>
</dbReference>
<dbReference type="Pfam" id="PF05168">
    <property type="entry name" value="HEPN"/>
    <property type="match status" value="1"/>
</dbReference>
<evidence type="ECO:0000256" key="1">
    <source>
        <dbReference type="ARBA" id="ARBA00038248"/>
    </source>
</evidence>
<evidence type="ECO:0000259" key="2">
    <source>
        <dbReference type="Pfam" id="PF05168"/>
    </source>
</evidence>
<dbReference type="AlphaFoldDB" id="A0A937W4Q5"/>
<dbReference type="InterPro" id="IPR052226">
    <property type="entry name" value="UPF0332_toxin"/>
</dbReference>
<evidence type="ECO:0000313" key="3">
    <source>
        <dbReference type="EMBL" id="MBM3225086.1"/>
    </source>
</evidence>